<proteinExistence type="predicted"/>
<dbReference type="EMBL" id="KL662109">
    <property type="protein sequence ID" value="KFM24594.1"/>
    <property type="molecule type" value="Genomic_DNA"/>
</dbReference>
<evidence type="ECO:0000313" key="1">
    <source>
        <dbReference type="EMBL" id="KFM24594.1"/>
    </source>
</evidence>
<keyword evidence="2" id="KW-1185">Reference proteome</keyword>
<gene>
    <name evidence="1" type="ORF">F751_2312</name>
</gene>
<dbReference type="AlphaFoldDB" id="A0A087SFU0"/>
<dbReference type="Proteomes" id="UP000028924">
    <property type="component" value="Unassembled WGS sequence"/>
</dbReference>
<sequence length="78" mass="8588">MEESLAFTGILFQPVPWSPATKRGMPAELEAYHASPDHTIINIPPTMMFKAKIFKPSRLCAIFRKESAGVPEGQGTLT</sequence>
<dbReference type="GeneID" id="23613703"/>
<evidence type="ECO:0000313" key="2">
    <source>
        <dbReference type="Proteomes" id="UP000028924"/>
    </source>
</evidence>
<organism evidence="1 2">
    <name type="scientific">Auxenochlorella protothecoides</name>
    <name type="common">Green microalga</name>
    <name type="synonym">Chlorella protothecoides</name>
    <dbReference type="NCBI Taxonomy" id="3075"/>
    <lineage>
        <taxon>Eukaryota</taxon>
        <taxon>Viridiplantae</taxon>
        <taxon>Chlorophyta</taxon>
        <taxon>core chlorophytes</taxon>
        <taxon>Trebouxiophyceae</taxon>
        <taxon>Chlorellales</taxon>
        <taxon>Chlorellaceae</taxon>
        <taxon>Auxenochlorella</taxon>
    </lineage>
</organism>
<dbReference type="RefSeq" id="XP_011397482.1">
    <property type="nucleotide sequence ID" value="XM_011399180.1"/>
</dbReference>
<dbReference type="OrthoDB" id="507949at2759"/>
<dbReference type="KEGG" id="apro:F751_2312"/>
<accession>A0A087SFU0</accession>
<protein>
    <submittedName>
        <fullName evidence="1">Uncharacterized protein</fullName>
    </submittedName>
</protein>
<reference evidence="1 2" key="1">
    <citation type="journal article" date="2014" name="BMC Genomics">
        <title>Oil accumulation mechanisms of the oleaginous microalga Chlorella protothecoides revealed through its genome, transcriptomes, and proteomes.</title>
        <authorList>
            <person name="Gao C."/>
            <person name="Wang Y."/>
            <person name="Shen Y."/>
            <person name="Yan D."/>
            <person name="He X."/>
            <person name="Dai J."/>
            <person name="Wu Q."/>
        </authorList>
    </citation>
    <scope>NUCLEOTIDE SEQUENCE [LARGE SCALE GENOMIC DNA]</scope>
    <source>
        <strain evidence="1 2">0710</strain>
    </source>
</reference>
<name>A0A087SFU0_AUXPR</name>